<dbReference type="PRINTS" id="PR00301">
    <property type="entry name" value="HEATSHOCK70"/>
</dbReference>
<dbReference type="GO" id="GO:0140662">
    <property type="term" value="F:ATP-dependent protein folding chaperone"/>
    <property type="evidence" value="ECO:0007669"/>
    <property type="project" value="InterPro"/>
</dbReference>
<dbReference type="Gene3D" id="3.30.420.40">
    <property type="match status" value="2"/>
</dbReference>
<protein>
    <submittedName>
        <fullName evidence="3">Uncharacterized protein</fullName>
    </submittedName>
</protein>
<proteinExistence type="predicted"/>
<evidence type="ECO:0000256" key="2">
    <source>
        <dbReference type="ARBA" id="ARBA00022840"/>
    </source>
</evidence>
<dbReference type="EMBL" id="HBFQ01047766">
    <property type="protein sequence ID" value="CAD8859718.1"/>
    <property type="molecule type" value="Transcribed_RNA"/>
</dbReference>
<dbReference type="Pfam" id="PF00012">
    <property type="entry name" value="HSP70"/>
    <property type="match status" value="1"/>
</dbReference>
<dbReference type="FunFam" id="3.90.640.10:FF:000003">
    <property type="entry name" value="Molecular chaperone DnaK"/>
    <property type="match status" value="1"/>
</dbReference>
<dbReference type="InterPro" id="IPR013126">
    <property type="entry name" value="Hsp_70_fam"/>
</dbReference>
<dbReference type="PROSITE" id="PS00297">
    <property type="entry name" value="HSP70_1"/>
    <property type="match status" value="1"/>
</dbReference>
<gene>
    <name evidence="3" type="ORF">NSCI0253_LOCUS34072</name>
</gene>
<keyword evidence="1" id="KW-0547">Nucleotide-binding</keyword>
<accession>A0A7S1FDT3</accession>
<dbReference type="AlphaFoldDB" id="A0A7S1FDT3"/>
<reference evidence="3" key="1">
    <citation type="submission" date="2021-01" db="EMBL/GenBank/DDBJ databases">
        <authorList>
            <person name="Corre E."/>
            <person name="Pelletier E."/>
            <person name="Niang G."/>
            <person name="Scheremetjew M."/>
            <person name="Finn R."/>
            <person name="Kale V."/>
            <person name="Holt S."/>
            <person name="Cochrane G."/>
            <person name="Meng A."/>
            <person name="Brown T."/>
            <person name="Cohen L."/>
        </authorList>
    </citation>
    <scope>NUCLEOTIDE SEQUENCE</scope>
</reference>
<dbReference type="GO" id="GO:0005524">
    <property type="term" value="F:ATP binding"/>
    <property type="evidence" value="ECO:0007669"/>
    <property type="project" value="UniProtKB-KW"/>
</dbReference>
<dbReference type="PANTHER" id="PTHR19375">
    <property type="entry name" value="HEAT SHOCK PROTEIN 70KDA"/>
    <property type="match status" value="1"/>
</dbReference>
<keyword evidence="2" id="KW-0067">ATP-binding</keyword>
<dbReference type="SUPFAM" id="SSF53067">
    <property type="entry name" value="Actin-like ATPase domain"/>
    <property type="match status" value="2"/>
</dbReference>
<dbReference type="InterPro" id="IPR043129">
    <property type="entry name" value="ATPase_NBD"/>
</dbReference>
<dbReference type="Gene3D" id="3.90.640.10">
    <property type="entry name" value="Actin, Chain A, domain 4"/>
    <property type="match status" value="1"/>
</dbReference>
<name>A0A7S1FDT3_NOCSC</name>
<dbReference type="Gene3D" id="3.30.30.30">
    <property type="match status" value="1"/>
</dbReference>
<organism evidence="3">
    <name type="scientific">Noctiluca scintillans</name>
    <name type="common">Sea sparkle</name>
    <name type="synonym">Red tide dinoflagellate</name>
    <dbReference type="NCBI Taxonomy" id="2966"/>
    <lineage>
        <taxon>Eukaryota</taxon>
        <taxon>Sar</taxon>
        <taxon>Alveolata</taxon>
        <taxon>Dinophyceae</taxon>
        <taxon>Noctilucales</taxon>
        <taxon>Noctilucaceae</taxon>
        <taxon>Noctiluca</taxon>
    </lineage>
</organism>
<evidence type="ECO:0000313" key="3">
    <source>
        <dbReference type="EMBL" id="CAD8859718.1"/>
    </source>
</evidence>
<dbReference type="InterPro" id="IPR018181">
    <property type="entry name" value="Heat_shock_70_CS"/>
</dbReference>
<evidence type="ECO:0000256" key="1">
    <source>
        <dbReference type="ARBA" id="ARBA00022741"/>
    </source>
</evidence>
<sequence length="491" mass="53946">MGFAMRAQAASSTRPLAIGIDLGTSFSRVAVWHDGDVVLIPNEFRKLATPSVVAFTSTRTLVGDAAVDQAERNLEHTIFAPQRLIGMRIDNPWVKWYERTWSVNVVPGEGALSDRPMFKIMDRGVERRLRPEDVVTVLLTHLRKLAESFLGVLVVDVVITIPARYGQQQTEALLGCCQGARLNVLELVKAPTAAGLACSLTCAYKNSHSVLVIDMGGSYFDFALLTMDEGTITERAIGTDYVDLDNCVVKLCMEDLAEKLNTQISDRPVALLRLKRGCELAKRQLSTQMHSRIEVRGIVAGMDYVCNLNRMQLDALCREDLAPLLDPIAWCLEDLGLEKSDVQEVVIVGGSAHIPRVQHLLREFFHGKVLHEVVRPEHAAVLGAAAYASILAGSGDTSSELQHVRLQTVTPWWAVAETTREKDVCEPDGCGHSDASSEPAEAIPCEQTVNLLNTTKEWVGLRHATAPSAKAWVRKNQLHGKITVETVVDCV</sequence>